<dbReference type="GO" id="GO:0005657">
    <property type="term" value="C:replication fork"/>
    <property type="evidence" value="ECO:0007669"/>
    <property type="project" value="TreeGrafter"/>
</dbReference>
<evidence type="ECO:0000313" key="1">
    <source>
        <dbReference type="EMBL" id="CEK61031.1"/>
    </source>
</evidence>
<dbReference type="GO" id="GO:0003697">
    <property type="term" value="F:single-stranded DNA binding"/>
    <property type="evidence" value="ECO:0007669"/>
    <property type="project" value="TreeGrafter"/>
</dbReference>
<feature type="non-terminal residue" evidence="1">
    <location>
        <position position="71"/>
    </location>
</feature>
<reference evidence="1" key="1">
    <citation type="submission" date="2014-12" db="EMBL/GenBank/DDBJ databases">
        <title>Insight into the proteome of Arion vulgaris.</title>
        <authorList>
            <person name="Aradska J."/>
            <person name="Bulat T."/>
            <person name="Smidak R."/>
            <person name="Sarate P."/>
            <person name="Gangsoo J."/>
            <person name="Sialana F."/>
            <person name="Bilban M."/>
            <person name="Lubec G."/>
        </authorList>
    </citation>
    <scope>NUCLEOTIDE SEQUENCE</scope>
    <source>
        <tissue evidence="1">Skin</tissue>
    </source>
</reference>
<feature type="non-terminal residue" evidence="1">
    <location>
        <position position="1"/>
    </location>
</feature>
<protein>
    <submittedName>
        <fullName evidence="1">Uncharacterized protein</fullName>
    </submittedName>
</protein>
<organism evidence="1">
    <name type="scientific">Arion vulgaris</name>
    <dbReference type="NCBI Taxonomy" id="1028688"/>
    <lineage>
        <taxon>Eukaryota</taxon>
        <taxon>Metazoa</taxon>
        <taxon>Spiralia</taxon>
        <taxon>Lophotrochozoa</taxon>
        <taxon>Mollusca</taxon>
        <taxon>Gastropoda</taxon>
        <taxon>Heterobranchia</taxon>
        <taxon>Euthyneura</taxon>
        <taxon>Panpulmonata</taxon>
        <taxon>Eupulmonata</taxon>
        <taxon>Stylommatophora</taxon>
        <taxon>Helicina</taxon>
        <taxon>Arionoidea</taxon>
        <taxon>Arionidae</taxon>
        <taxon>Arion</taxon>
    </lineage>
</organism>
<dbReference type="InterPro" id="IPR030548">
    <property type="entry name" value="RAD51B"/>
</dbReference>
<dbReference type="GO" id="GO:0008094">
    <property type="term" value="F:ATP-dependent activity, acting on DNA"/>
    <property type="evidence" value="ECO:0007669"/>
    <property type="project" value="TreeGrafter"/>
</dbReference>
<sequence length="71" mass="7882">TTKFNRGHHRTNISEEYSMCTDLDLHSQSHLTAALGNTWSHSVNTRLILQFLTCGARQILVAKSPVSPFAA</sequence>
<dbReference type="EMBL" id="HACG01014166">
    <property type="protein sequence ID" value="CEK61031.1"/>
    <property type="molecule type" value="Transcribed_RNA"/>
</dbReference>
<dbReference type="PANTHER" id="PTHR46456">
    <property type="entry name" value="DNA REPAIR PROTEIN RAD51 HOMOLOG 2"/>
    <property type="match status" value="1"/>
</dbReference>
<gene>
    <name evidence="1" type="primary">ORF41103</name>
</gene>
<dbReference type="GO" id="GO:0003690">
    <property type="term" value="F:double-stranded DNA binding"/>
    <property type="evidence" value="ECO:0007669"/>
    <property type="project" value="TreeGrafter"/>
</dbReference>
<dbReference type="AlphaFoldDB" id="A0A0B6YZB1"/>
<dbReference type="GO" id="GO:0000400">
    <property type="term" value="F:four-way junction DNA binding"/>
    <property type="evidence" value="ECO:0007669"/>
    <property type="project" value="TreeGrafter"/>
</dbReference>
<accession>A0A0B6YZB1</accession>
<dbReference type="GO" id="GO:0000724">
    <property type="term" value="P:double-strand break repair via homologous recombination"/>
    <property type="evidence" value="ECO:0007669"/>
    <property type="project" value="InterPro"/>
</dbReference>
<dbReference type="GO" id="GO:0033063">
    <property type="term" value="C:Rad51B-Rad51C-Rad51D-XRCC2 complex"/>
    <property type="evidence" value="ECO:0007669"/>
    <property type="project" value="InterPro"/>
</dbReference>
<name>A0A0B6YZB1_9EUPU</name>
<proteinExistence type="predicted"/>
<dbReference type="PANTHER" id="PTHR46456:SF1">
    <property type="entry name" value="DNA REPAIR PROTEIN RAD51 HOMOLOG 2"/>
    <property type="match status" value="1"/>
</dbReference>